<feature type="compositionally biased region" description="Basic and acidic residues" evidence="5">
    <location>
        <begin position="147"/>
        <end position="156"/>
    </location>
</feature>
<evidence type="ECO:0000256" key="5">
    <source>
        <dbReference type="SAM" id="MobiDB-lite"/>
    </source>
</evidence>
<dbReference type="Proteomes" id="UP001152798">
    <property type="component" value="Chromosome 4"/>
</dbReference>
<gene>
    <name evidence="7" type="ORF">NEZAVI_LOCUS9711</name>
</gene>
<feature type="domain" description="RDD" evidence="6">
    <location>
        <begin position="288"/>
        <end position="391"/>
    </location>
</feature>
<organism evidence="7 8">
    <name type="scientific">Nezara viridula</name>
    <name type="common">Southern green stink bug</name>
    <name type="synonym">Cimex viridulus</name>
    <dbReference type="NCBI Taxonomy" id="85310"/>
    <lineage>
        <taxon>Eukaryota</taxon>
        <taxon>Metazoa</taxon>
        <taxon>Ecdysozoa</taxon>
        <taxon>Arthropoda</taxon>
        <taxon>Hexapoda</taxon>
        <taxon>Insecta</taxon>
        <taxon>Pterygota</taxon>
        <taxon>Neoptera</taxon>
        <taxon>Paraneoptera</taxon>
        <taxon>Hemiptera</taxon>
        <taxon>Heteroptera</taxon>
        <taxon>Panheteroptera</taxon>
        <taxon>Pentatomomorpha</taxon>
        <taxon>Pentatomoidea</taxon>
        <taxon>Pentatomidae</taxon>
        <taxon>Pentatominae</taxon>
        <taxon>Nezara</taxon>
    </lineage>
</organism>
<proteinExistence type="predicted"/>
<dbReference type="EMBL" id="OV725080">
    <property type="protein sequence ID" value="CAH1400477.1"/>
    <property type="molecule type" value="Genomic_DNA"/>
</dbReference>
<dbReference type="InterPro" id="IPR039871">
    <property type="entry name" value="FAM8A1"/>
</dbReference>
<name>A0A9P0HEN0_NEZVI</name>
<keyword evidence="2" id="KW-0812">Transmembrane</keyword>
<protein>
    <recommendedName>
        <fullName evidence="6">RDD domain-containing protein</fullName>
    </recommendedName>
</protein>
<dbReference type="OrthoDB" id="10061042at2759"/>
<evidence type="ECO:0000256" key="3">
    <source>
        <dbReference type="ARBA" id="ARBA00022989"/>
    </source>
</evidence>
<dbReference type="GO" id="GO:0016020">
    <property type="term" value="C:membrane"/>
    <property type="evidence" value="ECO:0007669"/>
    <property type="project" value="UniProtKB-SubCell"/>
</dbReference>
<evidence type="ECO:0000256" key="1">
    <source>
        <dbReference type="ARBA" id="ARBA00004141"/>
    </source>
</evidence>
<accession>A0A9P0HEN0</accession>
<sequence length="469" mass="53173">MDSSSSDEDNIHTSEIESKKETFNTVCEEKDFESNICTEEPVDDHLKDLSSNSDLTVVLNKTLEPENSPNNMKFLSSEFFDQFICQPSTSKENPEIIRKVDVEMDPDLSGKVNCNISSPDLNEKNELKGDTEIPLSDCRFRKNIGNSEEKKSDNKETNNNPLGGNQSFQSFGKFPPSFNFVQPEKKIYNSSEEYFSDLRLWLQQAFFWQSVTAAFPYFLMCQQLGQLSNSSFNQQAPPGFNFPPQFQFPISPFQSSGQQANQPVNPSTQSQQTTTRPHITDGVECRIPSFWKRIAAEFIDFMILFFVKIAVTYVAIDFFHLVDLDQLDILQKDSKLAYKQFIQITQEIFILELIHRLVVCVFETFWLRGGHNGQIGGATPGKSIMGLRVIHCESSAFIRESEGIIVVKPGTNLGLATAFFRSVAKNFVLALLVPTSFAFIFFPHNRTGYDMICSTIVVEDPIIPHRVND</sequence>
<feature type="compositionally biased region" description="Basic and acidic residues" evidence="5">
    <location>
        <begin position="9"/>
        <end position="22"/>
    </location>
</feature>
<feature type="region of interest" description="Disordered" evidence="5">
    <location>
        <begin position="254"/>
        <end position="278"/>
    </location>
</feature>
<dbReference type="AlphaFoldDB" id="A0A9P0HEN0"/>
<evidence type="ECO:0000256" key="2">
    <source>
        <dbReference type="ARBA" id="ARBA00022692"/>
    </source>
</evidence>
<comment type="subcellular location">
    <subcellularLocation>
        <location evidence="1">Membrane</location>
        <topology evidence="1">Multi-pass membrane protein</topology>
    </subcellularLocation>
</comment>
<evidence type="ECO:0000256" key="4">
    <source>
        <dbReference type="ARBA" id="ARBA00023136"/>
    </source>
</evidence>
<dbReference type="PANTHER" id="PTHR13659">
    <property type="entry name" value="AUTOSOMAL HIGHLY CONSERVED PROTEIN"/>
    <property type="match status" value="1"/>
</dbReference>
<keyword evidence="3" id="KW-1133">Transmembrane helix</keyword>
<feature type="compositionally biased region" description="Polar residues" evidence="5">
    <location>
        <begin position="157"/>
        <end position="168"/>
    </location>
</feature>
<evidence type="ECO:0000259" key="6">
    <source>
        <dbReference type="Pfam" id="PF06271"/>
    </source>
</evidence>
<feature type="region of interest" description="Disordered" evidence="5">
    <location>
        <begin position="1"/>
        <end position="22"/>
    </location>
</feature>
<dbReference type="InterPro" id="IPR010432">
    <property type="entry name" value="RDD"/>
</dbReference>
<feature type="region of interest" description="Disordered" evidence="5">
    <location>
        <begin position="144"/>
        <end position="168"/>
    </location>
</feature>
<dbReference type="Pfam" id="PF06271">
    <property type="entry name" value="RDD"/>
    <property type="match status" value="1"/>
</dbReference>
<dbReference type="PANTHER" id="PTHR13659:SF5">
    <property type="entry name" value="PROTEIN FAM8A1"/>
    <property type="match status" value="1"/>
</dbReference>
<reference evidence="7" key="1">
    <citation type="submission" date="2022-01" db="EMBL/GenBank/DDBJ databases">
        <authorList>
            <person name="King R."/>
        </authorList>
    </citation>
    <scope>NUCLEOTIDE SEQUENCE</scope>
</reference>
<evidence type="ECO:0000313" key="8">
    <source>
        <dbReference type="Proteomes" id="UP001152798"/>
    </source>
</evidence>
<keyword evidence="8" id="KW-1185">Reference proteome</keyword>
<evidence type="ECO:0000313" key="7">
    <source>
        <dbReference type="EMBL" id="CAH1400477.1"/>
    </source>
</evidence>
<keyword evidence="4" id="KW-0472">Membrane</keyword>